<sequence length="293" mass="33695">MLIELLPKLFFVPGEHKGRFPYSNGLLINSELRVLVDAGFGQSRREEILKTGDVDVIINTHFHLDHAFGNKFFPKAKVWAHHLDAPALRSPEEFFNYTGIKHAPEFPEGYPFPRGMQGRAVERELVDGEILDFGDVAFQVIHTPGHTPGHISLFETRTGILFSGDIDLSPFGPFYGNSSSSLEEFHSSIRRLIELKPKVIVSSHSEIISDNIPERLQEYKEIMDFRDEKIIQNIRTPMMKEELLKKNIIYDHYPEPQNLYRHFEEVMIGKHLGRLVKQGKVVIMPNQKYKAFA</sequence>
<dbReference type="PANTHER" id="PTHR42951">
    <property type="entry name" value="METALLO-BETA-LACTAMASE DOMAIN-CONTAINING"/>
    <property type="match status" value="1"/>
</dbReference>
<reference evidence="3" key="1">
    <citation type="submission" date="2011-11" db="EMBL/GenBank/DDBJ databases">
        <title>Complete sequence of Desulfosporosinus orientis DSM 765.</title>
        <authorList>
            <person name="Lucas S."/>
            <person name="Han J."/>
            <person name="Lapidus A."/>
            <person name="Cheng J.-F."/>
            <person name="Goodwin L."/>
            <person name="Pitluck S."/>
            <person name="Peters L."/>
            <person name="Ovchinnikova G."/>
            <person name="Teshima H."/>
            <person name="Detter J.C."/>
            <person name="Han C."/>
            <person name="Tapia R."/>
            <person name="Land M."/>
            <person name="Hauser L."/>
            <person name="Kyrpides N."/>
            <person name="Ivanova N."/>
            <person name="Pagani I."/>
            <person name="Pester M."/>
            <person name="Spring S."/>
            <person name="Ollivier B."/>
            <person name="Rattei T."/>
            <person name="Klenk H.-P."/>
            <person name="Wagner M."/>
            <person name="Loy A."/>
            <person name="Woyke T."/>
        </authorList>
    </citation>
    <scope>NUCLEOTIDE SEQUENCE [LARGE SCALE GENOMIC DNA]</scope>
    <source>
        <strain evidence="3">ATCC 19365 / DSM 765 / NCIMB 8382 / VKM B-1628</strain>
    </source>
</reference>
<dbReference type="EMBL" id="CP003108">
    <property type="protein sequence ID" value="AET66514.1"/>
    <property type="molecule type" value="Genomic_DNA"/>
</dbReference>
<dbReference type="InterPro" id="IPR001279">
    <property type="entry name" value="Metallo-B-lactamas"/>
</dbReference>
<proteinExistence type="predicted"/>
<dbReference type="STRING" id="768706.Desor_0833"/>
<dbReference type="PATRIC" id="fig|768706.3.peg.802"/>
<dbReference type="eggNOG" id="COG0491">
    <property type="taxonomic scope" value="Bacteria"/>
</dbReference>
<dbReference type="Gene3D" id="3.60.15.10">
    <property type="entry name" value="Ribonuclease Z/Hydroxyacylglutathione hydrolase-like"/>
    <property type="match status" value="1"/>
</dbReference>
<feature type="domain" description="Metallo-beta-lactamase" evidence="1">
    <location>
        <begin position="22"/>
        <end position="204"/>
    </location>
</feature>
<keyword evidence="3" id="KW-1185">Reference proteome</keyword>
<gene>
    <name evidence="2" type="ordered locus">Desor_0833</name>
</gene>
<evidence type="ECO:0000259" key="1">
    <source>
        <dbReference type="SMART" id="SM00849"/>
    </source>
</evidence>
<protein>
    <submittedName>
        <fullName evidence="2">Zn-dependent hydrolase, glyoxylase</fullName>
    </submittedName>
</protein>
<organism evidence="2 3">
    <name type="scientific">Desulfosporosinus orientis (strain ATCC 19365 / DSM 765 / NCIMB 8382 / VKM B-1628 / Singapore I)</name>
    <name type="common">Desulfotomaculum orientis</name>
    <dbReference type="NCBI Taxonomy" id="768706"/>
    <lineage>
        <taxon>Bacteria</taxon>
        <taxon>Bacillati</taxon>
        <taxon>Bacillota</taxon>
        <taxon>Clostridia</taxon>
        <taxon>Eubacteriales</taxon>
        <taxon>Desulfitobacteriaceae</taxon>
        <taxon>Desulfosporosinus</taxon>
    </lineage>
</organism>
<dbReference type="InterPro" id="IPR036866">
    <property type="entry name" value="RibonucZ/Hydroxyglut_hydro"/>
</dbReference>
<dbReference type="Pfam" id="PF00753">
    <property type="entry name" value="Lactamase_B"/>
    <property type="match status" value="1"/>
</dbReference>
<dbReference type="HOGENOM" id="CLU_936035_0_0_9"/>
<evidence type="ECO:0000313" key="3">
    <source>
        <dbReference type="Proteomes" id="UP000006346"/>
    </source>
</evidence>
<dbReference type="SUPFAM" id="SSF56281">
    <property type="entry name" value="Metallo-hydrolase/oxidoreductase"/>
    <property type="match status" value="1"/>
</dbReference>
<dbReference type="KEGG" id="dor:Desor_0833"/>
<dbReference type="GO" id="GO:0016787">
    <property type="term" value="F:hydrolase activity"/>
    <property type="evidence" value="ECO:0007669"/>
    <property type="project" value="UniProtKB-KW"/>
</dbReference>
<dbReference type="PANTHER" id="PTHR42951:SF4">
    <property type="entry name" value="ACYL-COENZYME A THIOESTERASE MBLAC2"/>
    <property type="match status" value="1"/>
</dbReference>
<dbReference type="InterPro" id="IPR050855">
    <property type="entry name" value="NDM-1-like"/>
</dbReference>
<evidence type="ECO:0000313" key="2">
    <source>
        <dbReference type="EMBL" id="AET66514.1"/>
    </source>
</evidence>
<dbReference type="AlphaFoldDB" id="G7WAG5"/>
<dbReference type="Proteomes" id="UP000006346">
    <property type="component" value="Chromosome"/>
</dbReference>
<accession>G7WAG5</accession>
<reference evidence="2 3" key="2">
    <citation type="journal article" date="2012" name="J. Bacteriol.">
        <title>Complete genome sequences of Desulfosporosinus orientis DSM765T, Desulfosporosinus youngiae DSM17734T, Desulfosporosinus meridiei DSM13257T, and Desulfosporosinus acidiphilus DSM22704T.</title>
        <authorList>
            <person name="Pester M."/>
            <person name="Brambilla E."/>
            <person name="Alazard D."/>
            <person name="Rattei T."/>
            <person name="Weinmaier T."/>
            <person name="Han J."/>
            <person name="Lucas S."/>
            <person name="Lapidus A."/>
            <person name="Cheng J.F."/>
            <person name="Goodwin L."/>
            <person name="Pitluck S."/>
            <person name="Peters L."/>
            <person name="Ovchinnikova G."/>
            <person name="Teshima H."/>
            <person name="Detter J.C."/>
            <person name="Han C.S."/>
            <person name="Tapia R."/>
            <person name="Land M.L."/>
            <person name="Hauser L."/>
            <person name="Kyrpides N.C."/>
            <person name="Ivanova N.N."/>
            <person name="Pagani I."/>
            <person name="Huntmann M."/>
            <person name="Wei C.L."/>
            <person name="Davenport K.W."/>
            <person name="Daligault H."/>
            <person name="Chain P.S."/>
            <person name="Chen A."/>
            <person name="Mavromatis K."/>
            <person name="Markowitz V."/>
            <person name="Szeto E."/>
            <person name="Mikhailova N."/>
            <person name="Pati A."/>
            <person name="Wagner M."/>
            <person name="Woyke T."/>
            <person name="Ollivier B."/>
            <person name="Klenk H.P."/>
            <person name="Spring S."/>
            <person name="Loy A."/>
        </authorList>
    </citation>
    <scope>NUCLEOTIDE SEQUENCE [LARGE SCALE GENOMIC DNA]</scope>
    <source>
        <strain evidence="3">ATCC 19365 / DSM 765 / NCIMB 8382 / VKM B-1628</strain>
    </source>
</reference>
<dbReference type="SMART" id="SM00849">
    <property type="entry name" value="Lactamase_B"/>
    <property type="match status" value="1"/>
</dbReference>
<keyword evidence="2" id="KW-0378">Hydrolase</keyword>
<name>G7WAG5_DESOD</name>